<dbReference type="PANTHER" id="PTHR12072:SF5">
    <property type="entry name" value="CWF19-LIKE PROTEIN 2"/>
    <property type="match status" value="1"/>
</dbReference>
<evidence type="ECO:0000313" key="6">
    <source>
        <dbReference type="Proteomes" id="UP000318571"/>
    </source>
</evidence>
<feature type="compositionally biased region" description="Basic and acidic residues" evidence="2">
    <location>
        <begin position="269"/>
        <end position="284"/>
    </location>
</feature>
<feature type="compositionally biased region" description="Basic and acidic residues" evidence="2">
    <location>
        <begin position="164"/>
        <end position="205"/>
    </location>
</feature>
<feature type="compositionally biased region" description="Basic and acidic residues" evidence="2">
    <location>
        <begin position="119"/>
        <end position="129"/>
    </location>
</feature>
<feature type="domain" description="Cwf19-like C-terminal" evidence="4">
    <location>
        <begin position="569"/>
        <end position="691"/>
    </location>
</feature>
<dbReference type="SUPFAM" id="SSF54197">
    <property type="entry name" value="HIT-like"/>
    <property type="match status" value="1"/>
</dbReference>
<evidence type="ECO:0000256" key="1">
    <source>
        <dbReference type="ARBA" id="ARBA00006795"/>
    </source>
</evidence>
<feature type="domain" description="Cwf19-like protein C-terminal" evidence="3">
    <location>
        <begin position="700"/>
        <end position="794"/>
    </location>
</feature>
<comment type="caution">
    <text evidence="5">The sequence shown here is derived from an EMBL/GenBank/DDBJ whole genome shotgun (WGS) entry which is preliminary data.</text>
</comment>
<feature type="region of interest" description="Disordered" evidence="2">
    <location>
        <begin position="53"/>
        <end position="388"/>
    </location>
</feature>
<dbReference type="GO" id="GO:0071014">
    <property type="term" value="C:post-mRNA release spliceosomal complex"/>
    <property type="evidence" value="ECO:0007669"/>
    <property type="project" value="TreeGrafter"/>
</dbReference>
<organism evidence="5 6">
    <name type="scientific">Tigriopus californicus</name>
    <name type="common">Marine copepod</name>
    <dbReference type="NCBI Taxonomy" id="6832"/>
    <lineage>
        <taxon>Eukaryota</taxon>
        <taxon>Metazoa</taxon>
        <taxon>Ecdysozoa</taxon>
        <taxon>Arthropoda</taxon>
        <taxon>Crustacea</taxon>
        <taxon>Multicrustacea</taxon>
        <taxon>Hexanauplia</taxon>
        <taxon>Copepoda</taxon>
        <taxon>Harpacticoida</taxon>
        <taxon>Harpacticidae</taxon>
        <taxon>Tigriopus</taxon>
    </lineage>
</organism>
<dbReference type="STRING" id="6832.A0A553N673"/>
<feature type="compositionally biased region" description="Low complexity" evidence="2">
    <location>
        <begin position="352"/>
        <end position="361"/>
    </location>
</feature>
<dbReference type="InterPro" id="IPR006767">
    <property type="entry name" value="Cwf19-like_C_dom-2"/>
</dbReference>
<feature type="compositionally biased region" description="Basic and acidic residues" evidence="2">
    <location>
        <begin position="362"/>
        <end position="382"/>
    </location>
</feature>
<feature type="compositionally biased region" description="Basic and acidic residues" evidence="2">
    <location>
        <begin position="55"/>
        <end position="65"/>
    </location>
</feature>
<dbReference type="AlphaFoldDB" id="A0A553N673"/>
<dbReference type="PANTHER" id="PTHR12072">
    <property type="entry name" value="CWF19, CELL CYCLE CONTROL PROTEIN"/>
    <property type="match status" value="1"/>
</dbReference>
<feature type="region of interest" description="Disordered" evidence="2">
    <location>
        <begin position="1"/>
        <end position="20"/>
    </location>
</feature>
<feature type="region of interest" description="Disordered" evidence="2">
    <location>
        <begin position="463"/>
        <end position="491"/>
    </location>
</feature>
<dbReference type="InterPro" id="IPR040194">
    <property type="entry name" value="Cwf19-like"/>
</dbReference>
<feature type="compositionally biased region" description="Basic residues" evidence="2">
    <location>
        <begin position="72"/>
        <end position="104"/>
    </location>
</feature>
<keyword evidence="6" id="KW-1185">Reference proteome</keyword>
<protein>
    <recommendedName>
        <fullName evidence="7">Cwf19-like C-terminal domain-containing protein</fullName>
    </recommendedName>
</protein>
<evidence type="ECO:0008006" key="7">
    <source>
        <dbReference type="Google" id="ProtNLM"/>
    </source>
</evidence>
<proteinExistence type="inferred from homology"/>
<feature type="compositionally biased region" description="Basic and acidic residues" evidence="2">
    <location>
        <begin position="471"/>
        <end position="491"/>
    </location>
</feature>
<feature type="compositionally biased region" description="Basic and acidic residues" evidence="2">
    <location>
        <begin position="230"/>
        <end position="247"/>
    </location>
</feature>
<dbReference type="OrthoDB" id="2113965at2759"/>
<feature type="compositionally biased region" description="Basic and acidic residues" evidence="2">
    <location>
        <begin position="294"/>
        <end position="312"/>
    </location>
</feature>
<dbReference type="InterPro" id="IPR006768">
    <property type="entry name" value="Cwf19-like_C_dom-1"/>
</dbReference>
<dbReference type="InterPro" id="IPR036265">
    <property type="entry name" value="HIT-like_sf"/>
</dbReference>
<gene>
    <name evidence="5" type="ORF">TCAL_07879</name>
</gene>
<name>A0A553N673_TIGCA</name>
<dbReference type="Gene3D" id="3.30.428.10">
    <property type="entry name" value="HIT-like"/>
    <property type="match status" value="1"/>
</dbReference>
<feature type="region of interest" description="Disordered" evidence="2">
    <location>
        <begin position="551"/>
        <end position="570"/>
    </location>
</feature>
<dbReference type="OMA" id="FMKCLTR"/>
<dbReference type="Proteomes" id="UP000318571">
    <property type="component" value="Chromosome 8"/>
</dbReference>
<dbReference type="GO" id="GO:0000398">
    <property type="term" value="P:mRNA splicing, via spliceosome"/>
    <property type="evidence" value="ECO:0007669"/>
    <property type="project" value="TreeGrafter"/>
</dbReference>
<evidence type="ECO:0000259" key="4">
    <source>
        <dbReference type="Pfam" id="PF04677"/>
    </source>
</evidence>
<reference evidence="5 6" key="1">
    <citation type="journal article" date="2018" name="Nat. Ecol. Evol.">
        <title>Genomic signatures of mitonuclear coevolution across populations of Tigriopus californicus.</title>
        <authorList>
            <person name="Barreto F.S."/>
            <person name="Watson E.T."/>
            <person name="Lima T.G."/>
            <person name="Willett C.S."/>
            <person name="Edmands S."/>
            <person name="Li W."/>
            <person name="Burton R.S."/>
        </authorList>
    </citation>
    <scope>NUCLEOTIDE SEQUENCE [LARGE SCALE GENOMIC DNA]</scope>
    <source>
        <strain evidence="5 6">San Diego</strain>
    </source>
</reference>
<evidence type="ECO:0000259" key="3">
    <source>
        <dbReference type="Pfam" id="PF04676"/>
    </source>
</evidence>
<evidence type="ECO:0000256" key="2">
    <source>
        <dbReference type="SAM" id="MobiDB-lite"/>
    </source>
</evidence>
<accession>A0A553N673</accession>
<dbReference type="Pfam" id="PF04677">
    <property type="entry name" value="CwfJ_C_1"/>
    <property type="match status" value="1"/>
</dbReference>
<evidence type="ECO:0000313" key="5">
    <source>
        <dbReference type="EMBL" id="TRY60928.1"/>
    </source>
</evidence>
<feature type="compositionally biased region" description="Basic and acidic residues" evidence="2">
    <location>
        <begin position="11"/>
        <end position="20"/>
    </location>
</feature>
<comment type="similarity">
    <text evidence="1">Belongs to the CWF19 family.</text>
</comment>
<sequence length="812" mass="93329">MSGDGLINFESSREKAKNREILRQTRADLLEREKAKAESRCKLREEELNWNLPGLERHWTEESQERGSSASSKKKKRKKEKEKKAKKEKKRKKKKEKKSRKRKVSSSDSSSSSSEDEWVEKKVVDEEASKKKKQIPEEIAVQRDSWMELGASKDPFLAMASSAPREKAISQKALEKKQKEEENEREWKKRELNPQLRDSGKDESTNKPTKSIPSSVGDGGASWLLRAMKRAKEQAEREGRSLEEVAAERWGSLGKFEDLLAKAQGGSRRRQDERSGSRRLSPERSKRRRPLSRSPDRDRKKMFARPDEESKVPKQLSHSFRESSRASGSWKTSRRRDEDMKKSRPSPRRRSSSSGSSSSSDSRSRSNSSEKKPSSETTKPKTETLVQETVDILTETEMNALGAKIIKAEIMGSVDLVNELKAKLARAKDAKALYEKTMAEKADTVREETVILTKTDSKGFTRPVESSVVSAKHDRGDRRRKAKVDTHDKDGKRERYFADDDKFSLKEMFEREKLSTAEDQNAMMNRLAGKSVEKLNEDYDLDDMFTARASKKENESKSLARERERAVAEEQKRSRTLDSCKFCFEGTRLQKHLIVAIGKSSYLSLPHHVSLTEGHCLLLPLNHVSCATLTDEDIYDEIQEFRRCLVRMFAEDDQDCVFFEHADRLKSFPHMILECVPIPRELGDMAPMYFQKAIQECESEWSNNKKLINLRDKPLKRAVPKGLPYFHVDFGLDSGFAHVIEDEALFPRNFAQEIIGGMLDLEPRVWRNPKRENFDTQKKKVLAFGSKWEKFDFTRKKDQKSSASSSSDSETD</sequence>
<dbReference type="Pfam" id="PF04676">
    <property type="entry name" value="CwfJ_C_2"/>
    <property type="match status" value="1"/>
</dbReference>
<dbReference type="EMBL" id="VCGU01000459">
    <property type="protein sequence ID" value="TRY60928.1"/>
    <property type="molecule type" value="Genomic_DNA"/>
</dbReference>